<dbReference type="PRINTS" id="PR00385">
    <property type="entry name" value="P450"/>
</dbReference>
<keyword evidence="7" id="KW-0472">Membrane</keyword>
<dbReference type="Pfam" id="PF00067">
    <property type="entry name" value="p450"/>
    <property type="match status" value="1"/>
</dbReference>
<evidence type="ECO:0000256" key="5">
    <source>
        <dbReference type="ARBA" id="ARBA00023004"/>
    </source>
</evidence>
<accession>A0A4V4N019</accession>
<dbReference type="InterPro" id="IPR050121">
    <property type="entry name" value="Cytochrome_P450_monoxygenase"/>
</dbReference>
<comment type="caution">
    <text evidence="8">The sequence shown here is derived from an EMBL/GenBank/DDBJ whole genome shotgun (WGS) entry which is preliminary data.</text>
</comment>
<keyword evidence="5 6" id="KW-0408">Iron</keyword>
<name>A0A4V4N019_9BASI</name>
<dbReference type="Gene3D" id="1.10.630.10">
    <property type="entry name" value="Cytochrome P450"/>
    <property type="match status" value="1"/>
</dbReference>
<dbReference type="PRINTS" id="PR00465">
    <property type="entry name" value="EP450IV"/>
</dbReference>
<dbReference type="AlphaFoldDB" id="A0A4V4N019"/>
<dbReference type="PANTHER" id="PTHR24305">
    <property type="entry name" value="CYTOCHROME P450"/>
    <property type="match status" value="1"/>
</dbReference>
<dbReference type="GO" id="GO:0004497">
    <property type="term" value="F:monooxygenase activity"/>
    <property type="evidence" value="ECO:0007669"/>
    <property type="project" value="InterPro"/>
</dbReference>
<sequence length="546" mass="60350">MTFIADIVGNYYKVGSGVILGVVLIWLVVKVNTKSPLKNINGPSSDSWLTGHMLKLFDPNGFFYHEQLVDKYGDIFKYKGLAGESSLYVSDPRALQHILFNDGKLFEAPDRSLALSQLLFGPGVSGVRGHQHRKQRRTLNPVFAAGHTKELAPILNSIAGNFIKKLEAEVGTQGDVKVDILEHFSHVTLEAIGQCGLGYSFEQEGDAYGEAAGNLIPTLTELRVFIPILPTLIKLGPRVFRKWVVDKLPIASLKKMKSIVNLIYGTSVKIYDRKSKAFKNDSFEAGVPDGSDIMTSIFKANNSAKASNRLERDEILVSSDLLSSLLVFAAHDTTSGALSRILEVLSNNKEAQDKLRAEIKNASAADGNFEHDVVQSLPYLEKIIKEVLRLFPPLITMERIATKDTVLPLSRPIHTTDGHHISAIPLKAGTTVMMGLAAANRSKFVWGEDAREFKPDRWDDVEKSEKDKSKSLPGVWSSILTFLGGTRACIGYRFALLEMKVILSHLIQTFEFKEADVNISWRIGAIQSPHTDEKDEPSLPLLLNAV</sequence>
<comment type="cofactor">
    <cofactor evidence="1 6">
        <name>heme</name>
        <dbReference type="ChEBI" id="CHEBI:30413"/>
    </cofactor>
</comment>
<feature type="binding site" description="axial binding residue" evidence="6">
    <location>
        <position position="489"/>
    </location>
    <ligand>
        <name>heme</name>
        <dbReference type="ChEBI" id="CHEBI:30413"/>
    </ligand>
    <ligandPart>
        <name>Fe</name>
        <dbReference type="ChEBI" id="CHEBI:18248"/>
    </ligandPart>
</feature>
<keyword evidence="6" id="KW-0349">Heme</keyword>
<evidence type="ECO:0000256" key="7">
    <source>
        <dbReference type="SAM" id="Phobius"/>
    </source>
</evidence>
<dbReference type="GO" id="GO:0020037">
    <property type="term" value="F:heme binding"/>
    <property type="evidence" value="ECO:0007669"/>
    <property type="project" value="InterPro"/>
</dbReference>
<evidence type="ECO:0000256" key="3">
    <source>
        <dbReference type="ARBA" id="ARBA00022723"/>
    </source>
</evidence>
<reference evidence="8 9" key="1">
    <citation type="submission" date="2019-03" db="EMBL/GenBank/DDBJ databases">
        <title>Sequencing 25 genomes of Wallemia mellicola.</title>
        <authorList>
            <person name="Gostincar C."/>
        </authorList>
    </citation>
    <scope>NUCLEOTIDE SEQUENCE [LARGE SCALE GENOMIC DNA]</scope>
    <source>
        <strain evidence="8 9">EXF-757</strain>
    </source>
</reference>
<dbReference type="InterPro" id="IPR002403">
    <property type="entry name" value="Cyt_P450_E_grp-IV"/>
</dbReference>
<proteinExistence type="inferred from homology"/>
<keyword evidence="4" id="KW-0560">Oxidoreductase</keyword>
<protein>
    <submittedName>
        <fullName evidence="8">Cytochrome P450</fullName>
    </submittedName>
</protein>
<feature type="transmembrane region" description="Helical" evidence="7">
    <location>
        <begin position="12"/>
        <end position="29"/>
    </location>
</feature>
<organism evidence="8 9">
    <name type="scientific">Wallemia mellicola</name>
    <dbReference type="NCBI Taxonomy" id="1708541"/>
    <lineage>
        <taxon>Eukaryota</taxon>
        <taxon>Fungi</taxon>
        <taxon>Dikarya</taxon>
        <taxon>Basidiomycota</taxon>
        <taxon>Wallemiomycotina</taxon>
        <taxon>Wallemiomycetes</taxon>
        <taxon>Wallemiales</taxon>
        <taxon>Wallemiaceae</taxon>
        <taxon>Wallemia</taxon>
    </lineage>
</organism>
<dbReference type="GO" id="GO:0005506">
    <property type="term" value="F:iron ion binding"/>
    <property type="evidence" value="ECO:0007669"/>
    <property type="project" value="InterPro"/>
</dbReference>
<comment type="similarity">
    <text evidence="2">Belongs to the cytochrome P450 family.</text>
</comment>
<keyword evidence="7" id="KW-0812">Transmembrane</keyword>
<evidence type="ECO:0000313" key="9">
    <source>
        <dbReference type="Proteomes" id="UP000310708"/>
    </source>
</evidence>
<dbReference type="Proteomes" id="UP000310708">
    <property type="component" value="Unassembled WGS sequence"/>
</dbReference>
<evidence type="ECO:0000313" key="8">
    <source>
        <dbReference type="EMBL" id="TIC63705.1"/>
    </source>
</evidence>
<gene>
    <name evidence="8" type="ORF">E3Q01_03216</name>
</gene>
<dbReference type="InterPro" id="IPR036396">
    <property type="entry name" value="Cyt_P450_sf"/>
</dbReference>
<dbReference type="SUPFAM" id="SSF48264">
    <property type="entry name" value="Cytochrome P450"/>
    <property type="match status" value="1"/>
</dbReference>
<evidence type="ECO:0000256" key="6">
    <source>
        <dbReference type="PIRSR" id="PIRSR602403-1"/>
    </source>
</evidence>
<dbReference type="GO" id="GO:0016705">
    <property type="term" value="F:oxidoreductase activity, acting on paired donors, with incorporation or reduction of molecular oxygen"/>
    <property type="evidence" value="ECO:0007669"/>
    <property type="project" value="InterPro"/>
</dbReference>
<evidence type="ECO:0000256" key="4">
    <source>
        <dbReference type="ARBA" id="ARBA00023002"/>
    </source>
</evidence>
<keyword evidence="3 6" id="KW-0479">Metal-binding</keyword>
<keyword evidence="7" id="KW-1133">Transmembrane helix</keyword>
<dbReference type="InterPro" id="IPR001128">
    <property type="entry name" value="Cyt_P450"/>
</dbReference>
<dbReference type="PANTHER" id="PTHR24305:SF166">
    <property type="entry name" value="CYTOCHROME P450 12A4, MITOCHONDRIAL-RELATED"/>
    <property type="match status" value="1"/>
</dbReference>
<evidence type="ECO:0000256" key="2">
    <source>
        <dbReference type="ARBA" id="ARBA00010617"/>
    </source>
</evidence>
<dbReference type="EMBL" id="SPRX01000043">
    <property type="protein sequence ID" value="TIC63705.1"/>
    <property type="molecule type" value="Genomic_DNA"/>
</dbReference>
<evidence type="ECO:0000256" key="1">
    <source>
        <dbReference type="ARBA" id="ARBA00001971"/>
    </source>
</evidence>